<comment type="pathway">
    <text evidence="9">Amino-acid degradation; L-phenylalanine degradation; acetoacetate and fumarate from L-phenylalanine: step 4/6.</text>
</comment>
<feature type="domain" description="Homogentisate 1,2-dioxygenase C-terminal" evidence="13">
    <location>
        <begin position="287"/>
        <end position="439"/>
    </location>
</feature>
<keyword evidence="8 9" id="KW-0585">Phenylalanine catabolism</keyword>
<dbReference type="Gene3D" id="2.60.120.10">
    <property type="entry name" value="Jelly Rolls"/>
    <property type="match status" value="1"/>
</dbReference>
<sequence length="444" mass="49223">MTLDLSKPASAGYLSGFANEFATEALPGALPHGRNSPQRAPYGLYAEQLSGTAFTAPRSHNRRSWLYRIRPAAVHRPFEPFAGPQRLVAEFGDSPDVPPTPPNQLRWDPLPMPAEPVDFVEGWVTMAGNGSAAAMHGCAIHLYAANRSMQDRFFYNTDGELLIVPQQGRLFIATEFGRLDVEPFEIAVIPRGVRFTVALPDGDARGYICENFGAQLRLPDLGPIGSNGLANPRDFVTPQAAYEDREGAFELVTKLNGRLWRADIGHSPLDVVAWHGNYAPYKYDLRLFNTIGSISYDHPDPSIFLVLQSPSDTPGVDTIDFVIFPPRWLAAEDTFRPPWFHRNVASEFMGLVHGAYDAKAEGFVPGGASLHNCMSGHGPDAETFEKASASDTTKPHKVDDTMAFMFETRTLIRPTRFALDTAQLQANYFECWQGIQKHFNPEQR</sequence>
<organism evidence="15 16">
    <name type="scientific">Burkholderia ubonensis</name>
    <dbReference type="NCBI Taxonomy" id="101571"/>
    <lineage>
        <taxon>Bacteria</taxon>
        <taxon>Pseudomonadati</taxon>
        <taxon>Pseudomonadota</taxon>
        <taxon>Betaproteobacteria</taxon>
        <taxon>Burkholderiales</taxon>
        <taxon>Burkholderiaceae</taxon>
        <taxon>Burkholderia</taxon>
        <taxon>Burkholderia cepacia complex</taxon>
    </lineage>
</organism>
<dbReference type="Pfam" id="PF04209">
    <property type="entry name" value="HgmA_C"/>
    <property type="match status" value="1"/>
</dbReference>
<keyword evidence="5 9" id="KW-0223">Dioxygenase</keyword>
<dbReference type="GO" id="GO:0005737">
    <property type="term" value="C:cytoplasm"/>
    <property type="evidence" value="ECO:0007669"/>
    <property type="project" value="TreeGrafter"/>
</dbReference>
<dbReference type="InterPro" id="IPR046452">
    <property type="entry name" value="HgmA_N"/>
</dbReference>
<dbReference type="GO" id="GO:0006559">
    <property type="term" value="P:L-phenylalanine catabolic process"/>
    <property type="evidence" value="ECO:0007669"/>
    <property type="project" value="UniProtKB-UniRule"/>
</dbReference>
<dbReference type="FunFam" id="2.60.120.10:FF:000034">
    <property type="entry name" value="Homogentisate 1,2-dioxygenase"/>
    <property type="match status" value="1"/>
</dbReference>
<feature type="binding site" evidence="12">
    <location>
        <position position="356"/>
    </location>
    <ligand>
        <name>homogentisate</name>
        <dbReference type="ChEBI" id="CHEBI:16169"/>
    </ligand>
</feature>
<evidence type="ECO:0000256" key="12">
    <source>
        <dbReference type="PIRSR" id="PIRSR605708-2"/>
    </source>
</evidence>
<evidence type="ECO:0000256" key="5">
    <source>
        <dbReference type="ARBA" id="ARBA00022964"/>
    </source>
</evidence>
<evidence type="ECO:0000256" key="10">
    <source>
        <dbReference type="NCBIfam" id="TIGR01015"/>
    </source>
</evidence>
<feature type="binding site" evidence="12">
    <location>
        <position position="341"/>
    </location>
    <ligand>
        <name>Fe cation</name>
        <dbReference type="ChEBI" id="CHEBI:24875"/>
    </ligand>
</feature>
<dbReference type="RefSeq" id="WP_059646145.1">
    <property type="nucleotide sequence ID" value="NZ_LOVD01000101.1"/>
</dbReference>
<comment type="subunit">
    <text evidence="9">Hexamer; dimer of trimers.</text>
</comment>
<dbReference type="HAMAP" id="MF_00334">
    <property type="entry name" value="Homogentis_dioxygen"/>
    <property type="match status" value="1"/>
</dbReference>
<dbReference type="PANTHER" id="PTHR11056">
    <property type="entry name" value="HOMOGENTISATE 1,2-DIOXYGENASE"/>
    <property type="match status" value="1"/>
</dbReference>
<dbReference type="SUPFAM" id="SSF51182">
    <property type="entry name" value="RmlC-like cupins"/>
    <property type="match status" value="1"/>
</dbReference>
<dbReference type="GO" id="GO:0006572">
    <property type="term" value="P:L-tyrosine catabolic process"/>
    <property type="evidence" value="ECO:0007669"/>
    <property type="project" value="UniProtKB-UniRule"/>
</dbReference>
<accession>A0A105AFX4</accession>
<evidence type="ECO:0000256" key="7">
    <source>
        <dbReference type="ARBA" id="ARBA00023004"/>
    </source>
</evidence>
<feature type="active site" description="Proton acceptor" evidence="9 11">
    <location>
        <position position="298"/>
    </location>
</feature>
<gene>
    <name evidence="9" type="primary">hmgA</name>
    <name evidence="15" type="ORF">WL29_26765</name>
</gene>
<keyword evidence="7 9" id="KW-0408">Iron</keyword>
<keyword evidence="6 9" id="KW-0560">Oxidoreductase</keyword>
<protein>
    <recommendedName>
        <fullName evidence="9 10">Homogentisate 1,2-dioxygenase</fullName>
        <shortName evidence="9">HGDO</shortName>
        <ecNumber evidence="9 10">1.13.11.5</ecNumber>
    </recommendedName>
    <alternativeName>
        <fullName evidence="9">Homogentisate oxygenase</fullName>
    </alternativeName>
    <alternativeName>
        <fullName evidence="9">Homogentisic acid oxidase</fullName>
    </alternativeName>
    <alternativeName>
        <fullName evidence="9">Homogentisicase</fullName>
    </alternativeName>
</protein>
<dbReference type="InterPro" id="IPR046451">
    <property type="entry name" value="HgmA_C"/>
</dbReference>
<evidence type="ECO:0000256" key="3">
    <source>
        <dbReference type="ARBA" id="ARBA00022723"/>
    </source>
</evidence>
<feature type="binding site" evidence="12">
    <location>
        <position position="377"/>
    </location>
    <ligand>
        <name>Fe cation</name>
        <dbReference type="ChEBI" id="CHEBI:24875"/>
    </ligand>
</feature>
<comment type="cofactor">
    <cofactor evidence="1 9 12">
        <name>Fe cation</name>
        <dbReference type="ChEBI" id="CHEBI:24875"/>
    </cofactor>
</comment>
<evidence type="ECO:0000256" key="1">
    <source>
        <dbReference type="ARBA" id="ARBA00001962"/>
    </source>
</evidence>
<evidence type="ECO:0000256" key="11">
    <source>
        <dbReference type="PIRSR" id="PIRSR605708-1"/>
    </source>
</evidence>
<proteinExistence type="inferred from homology"/>
<dbReference type="Proteomes" id="UP000060630">
    <property type="component" value="Unassembled WGS sequence"/>
</dbReference>
<dbReference type="Pfam" id="PF20510">
    <property type="entry name" value="HgmA_N"/>
    <property type="match status" value="1"/>
</dbReference>
<dbReference type="PANTHER" id="PTHR11056:SF0">
    <property type="entry name" value="HOMOGENTISATE 1,2-DIOXYGENASE"/>
    <property type="match status" value="1"/>
</dbReference>
<keyword evidence="3 9" id="KW-0479">Metal-binding</keyword>
<comment type="catalytic activity">
    <reaction evidence="9">
        <text>homogentisate + O2 = 4-maleylacetoacetate + H(+)</text>
        <dbReference type="Rhea" id="RHEA:15449"/>
        <dbReference type="ChEBI" id="CHEBI:15378"/>
        <dbReference type="ChEBI" id="CHEBI:15379"/>
        <dbReference type="ChEBI" id="CHEBI:16169"/>
        <dbReference type="ChEBI" id="CHEBI:17105"/>
        <dbReference type="EC" id="1.13.11.5"/>
    </reaction>
</comment>
<evidence type="ECO:0000256" key="6">
    <source>
        <dbReference type="ARBA" id="ARBA00023002"/>
    </source>
</evidence>
<feature type="binding site" evidence="9">
    <location>
        <position position="396"/>
    </location>
    <ligand>
        <name>Fe cation</name>
        <dbReference type="ChEBI" id="CHEBI:24875"/>
    </ligand>
</feature>
<feature type="binding site" evidence="9 12">
    <location>
        <position position="377"/>
    </location>
    <ligand>
        <name>homogentisate</name>
        <dbReference type="ChEBI" id="CHEBI:16169"/>
    </ligand>
</feature>
<dbReference type="NCBIfam" id="TIGR01015">
    <property type="entry name" value="hmgA"/>
    <property type="match status" value="1"/>
</dbReference>
<dbReference type="InterPro" id="IPR005708">
    <property type="entry name" value="Homogentis_dOase"/>
</dbReference>
<dbReference type="EC" id="1.13.11.5" evidence="9 10"/>
<evidence type="ECO:0000259" key="14">
    <source>
        <dbReference type="Pfam" id="PF20510"/>
    </source>
</evidence>
<comment type="caution">
    <text evidence="9">Lacks conserved residue(s) required for the propagation of feature annotation.</text>
</comment>
<dbReference type="UniPathway" id="UPA00139">
    <property type="reaction ID" value="UER00339"/>
</dbReference>
<dbReference type="AlphaFoldDB" id="A0A105AFX4"/>
<comment type="similarity">
    <text evidence="2 9">Belongs to the homogentisate dioxygenase family.</text>
</comment>
<evidence type="ECO:0000313" key="16">
    <source>
        <dbReference type="Proteomes" id="UP000060630"/>
    </source>
</evidence>
<evidence type="ECO:0000256" key="8">
    <source>
        <dbReference type="ARBA" id="ARBA00023232"/>
    </source>
</evidence>
<dbReference type="GO" id="GO:0004411">
    <property type="term" value="F:homogentisate 1,2-dioxygenase activity"/>
    <property type="evidence" value="ECO:0007669"/>
    <property type="project" value="UniProtKB-UniRule"/>
</dbReference>
<evidence type="ECO:0000256" key="2">
    <source>
        <dbReference type="ARBA" id="ARBA00007757"/>
    </source>
</evidence>
<feature type="binding site" evidence="12">
    <location>
        <position position="347"/>
    </location>
    <ligand>
        <name>Fe cation</name>
        <dbReference type="ChEBI" id="CHEBI:24875"/>
    </ligand>
</feature>
<name>A0A105AFX4_9BURK</name>
<evidence type="ECO:0000256" key="9">
    <source>
        <dbReference type="HAMAP-Rule" id="MF_00334"/>
    </source>
</evidence>
<evidence type="ECO:0000259" key="13">
    <source>
        <dbReference type="Pfam" id="PF04209"/>
    </source>
</evidence>
<comment type="caution">
    <text evidence="15">The sequence shown here is derived from an EMBL/GenBank/DDBJ whole genome shotgun (WGS) entry which is preliminary data.</text>
</comment>
<dbReference type="InterPro" id="IPR014710">
    <property type="entry name" value="RmlC-like_jellyroll"/>
</dbReference>
<evidence type="ECO:0000256" key="4">
    <source>
        <dbReference type="ARBA" id="ARBA00022878"/>
    </source>
</evidence>
<dbReference type="InterPro" id="IPR022950">
    <property type="entry name" value="Homogentis_dOase_bac"/>
</dbReference>
<evidence type="ECO:0000313" key="15">
    <source>
        <dbReference type="EMBL" id="KWA81954.1"/>
    </source>
</evidence>
<dbReference type="GO" id="GO:0005506">
    <property type="term" value="F:iron ion binding"/>
    <property type="evidence" value="ECO:0007669"/>
    <property type="project" value="UniProtKB-UniRule"/>
</dbReference>
<feature type="domain" description="Homogentisate 1,2-dioxygenase N-terminal" evidence="14">
    <location>
        <begin position="13"/>
        <end position="285"/>
    </location>
</feature>
<reference evidence="15 16" key="1">
    <citation type="submission" date="2015-11" db="EMBL/GenBank/DDBJ databases">
        <title>Expanding the genomic diversity of Burkholderia species for the development of highly accurate diagnostics.</title>
        <authorList>
            <person name="Sahl J."/>
            <person name="Keim P."/>
            <person name="Wagner D."/>
        </authorList>
    </citation>
    <scope>NUCLEOTIDE SEQUENCE [LARGE SCALE GENOMIC DNA]</scope>
    <source>
        <strain evidence="15 16">MSMB2087WGS</strain>
    </source>
</reference>
<dbReference type="EMBL" id="LPHD01000069">
    <property type="protein sequence ID" value="KWA81954.1"/>
    <property type="molecule type" value="Genomic_DNA"/>
</dbReference>
<keyword evidence="4 9" id="KW-0828">Tyrosine catabolism</keyword>
<dbReference type="InterPro" id="IPR011051">
    <property type="entry name" value="RmlC_Cupin_sf"/>
</dbReference>
<comment type="function">
    <text evidence="9">Involved in the catabolism of homogentisate (2,5-dihydroxyphenylacetate or 2,5-OH-PhAc), a central intermediate in the degradation of phenylalanine and tyrosine. Catalyzes the oxidative ring cleavage of the aromatic ring of homogentisate to yield maleylacetoacetate.</text>
</comment>
<dbReference type="CDD" id="cd07000">
    <property type="entry name" value="cupin_HGO_N"/>
    <property type="match status" value="1"/>
</dbReference>